<evidence type="ECO:0000313" key="2">
    <source>
        <dbReference type="Proteomes" id="UP000094043"/>
    </source>
</evidence>
<protein>
    <recommendedName>
        <fullName evidence="3">DDE Tnp4 domain-containing protein</fullName>
    </recommendedName>
</protein>
<dbReference type="GeneID" id="91085600"/>
<keyword evidence="2" id="KW-1185">Reference proteome</keyword>
<accession>A0AAJ8JPU5</accession>
<dbReference type="Proteomes" id="UP000094043">
    <property type="component" value="Chromosome 2"/>
</dbReference>
<organism evidence="1 2">
    <name type="scientific">Cryptococcus depauperatus CBS 7841</name>
    <dbReference type="NCBI Taxonomy" id="1295531"/>
    <lineage>
        <taxon>Eukaryota</taxon>
        <taxon>Fungi</taxon>
        <taxon>Dikarya</taxon>
        <taxon>Basidiomycota</taxon>
        <taxon>Agaricomycotina</taxon>
        <taxon>Tremellomycetes</taxon>
        <taxon>Tremellales</taxon>
        <taxon>Cryptococcaceae</taxon>
        <taxon>Cryptococcus</taxon>
    </lineage>
</organism>
<dbReference type="AlphaFoldDB" id="A0AAJ8JPU5"/>
<sequence length="173" mass="20130">MELTSTSIQLPQESVPRCTTAAKSATNSTLSLLSIHRSTLDMCIGVSGDLLFFKHGVKLSRVRVEHAIGILKLRWASLRNLPFRPKPEKDETQAYAFVQAVVILHNLLESIYLSVMNDQEVEEMMKEYRMQRNHDYGYNHQSSPVKEDYRRRELLTTQILEFYPERVDLENWT</sequence>
<evidence type="ECO:0000313" key="1">
    <source>
        <dbReference type="EMBL" id="WVN86226.1"/>
    </source>
</evidence>
<reference evidence="1" key="2">
    <citation type="journal article" date="2022" name="Elife">
        <title>Obligate sexual reproduction of a homothallic fungus closely related to the Cryptococcus pathogenic species complex.</title>
        <authorList>
            <person name="Passer A.R."/>
            <person name="Clancey S.A."/>
            <person name="Shea T."/>
            <person name="David-Palma M."/>
            <person name="Averette A.F."/>
            <person name="Boekhout T."/>
            <person name="Porcel B.M."/>
            <person name="Nowrousian M."/>
            <person name="Cuomo C.A."/>
            <person name="Sun S."/>
            <person name="Heitman J."/>
            <person name="Coelho M.A."/>
        </authorList>
    </citation>
    <scope>NUCLEOTIDE SEQUENCE</scope>
    <source>
        <strain evidence="1">CBS 7841</strain>
    </source>
</reference>
<dbReference type="KEGG" id="cdep:91085600"/>
<name>A0AAJ8JPU5_9TREE</name>
<evidence type="ECO:0008006" key="3">
    <source>
        <dbReference type="Google" id="ProtNLM"/>
    </source>
</evidence>
<reference evidence="1" key="3">
    <citation type="submission" date="2024-01" db="EMBL/GenBank/DDBJ databases">
        <authorList>
            <person name="Coelho M.A."/>
            <person name="David-Palma M."/>
            <person name="Shea T."/>
            <person name="Sun S."/>
            <person name="Cuomo C.A."/>
            <person name="Heitman J."/>
        </authorList>
    </citation>
    <scope>NUCLEOTIDE SEQUENCE</scope>
    <source>
        <strain evidence="1">CBS 7841</strain>
    </source>
</reference>
<gene>
    <name evidence="1" type="ORF">L203_101387</name>
</gene>
<proteinExistence type="predicted"/>
<reference evidence="1" key="1">
    <citation type="submission" date="2016-06" db="EMBL/GenBank/DDBJ databases">
        <authorList>
            <person name="Cuomo C."/>
            <person name="Litvintseva A."/>
            <person name="Heitman J."/>
            <person name="Chen Y."/>
            <person name="Sun S."/>
            <person name="Springer D."/>
            <person name="Dromer F."/>
            <person name="Young S."/>
            <person name="Zeng Q."/>
            <person name="Chapman S."/>
            <person name="Gujja S."/>
            <person name="Saif S."/>
            <person name="Birren B."/>
        </authorList>
    </citation>
    <scope>NUCLEOTIDE SEQUENCE</scope>
    <source>
        <strain evidence="1">CBS 7841</strain>
    </source>
</reference>
<dbReference type="RefSeq" id="XP_066066926.1">
    <property type="nucleotide sequence ID" value="XM_066210829.1"/>
</dbReference>
<dbReference type="EMBL" id="CP143785">
    <property type="protein sequence ID" value="WVN86226.1"/>
    <property type="molecule type" value="Genomic_DNA"/>
</dbReference>